<organism evidence="2 3">
    <name type="scientific">Ecytonucleospora hepatopenaei</name>
    <dbReference type="NCBI Taxonomy" id="646526"/>
    <lineage>
        <taxon>Eukaryota</taxon>
        <taxon>Fungi</taxon>
        <taxon>Fungi incertae sedis</taxon>
        <taxon>Microsporidia</taxon>
        <taxon>Enterocytozoonidae</taxon>
        <taxon>Ecytonucleospora</taxon>
    </lineage>
</organism>
<sequence>MKQYKNIKNKQTMSLFDTELTLKEQVKDYSVFLIIFIVVFICVLCASKLKTKVRGMFIKGNGKIKIKEENEDNIFV</sequence>
<keyword evidence="1" id="KW-1133">Transmembrane helix</keyword>
<dbReference type="Proteomes" id="UP000192758">
    <property type="component" value="Unassembled WGS sequence"/>
</dbReference>
<dbReference type="AlphaFoldDB" id="A0A1W0E6R6"/>
<protein>
    <submittedName>
        <fullName evidence="2">Uncharacterized protein</fullName>
    </submittedName>
</protein>
<proteinExistence type="predicted"/>
<accession>A0A1W0E6R6</accession>
<gene>
    <name evidence="2" type="ORF">EHP00_1297</name>
</gene>
<name>A0A1W0E6R6_9MICR</name>
<keyword evidence="1" id="KW-0812">Transmembrane</keyword>
<evidence type="ECO:0000313" key="2">
    <source>
        <dbReference type="EMBL" id="OQS54944.1"/>
    </source>
</evidence>
<feature type="transmembrane region" description="Helical" evidence="1">
    <location>
        <begin position="29"/>
        <end position="49"/>
    </location>
</feature>
<keyword evidence="1" id="KW-0472">Membrane</keyword>
<evidence type="ECO:0000313" key="3">
    <source>
        <dbReference type="Proteomes" id="UP000192758"/>
    </source>
</evidence>
<comment type="caution">
    <text evidence="2">The sequence shown here is derived from an EMBL/GenBank/DDBJ whole genome shotgun (WGS) entry which is preliminary data.</text>
</comment>
<reference evidence="2 3" key="1">
    <citation type="journal article" date="2017" name="Environ. Microbiol.">
        <title>Decay of the glycolytic pathway and adaptation to intranuclear parasitism within Enterocytozoonidae microsporidia.</title>
        <authorList>
            <person name="Wiredu Boakye D."/>
            <person name="Jaroenlak P."/>
            <person name="Prachumwat A."/>
            <person name="Williams T.A."/>
            <person name="Bateman K.S."/>
            <person name="Itsathitphaisarn O."/>
            <person name="Sritunyalucksana K."/>
            <person name="Paszkiewicz K.H."/>
            <person name="Moore K.A."/>
            <person name="Stentiford G.D."/>
            <person name="Williams B.A."/>
        </authorList>
    </citation>
    <scope>NUCLEOTIDE SEQUENCE [LARGE SCALE GENOMIC DNA]</scope>
    <source>
        <strain evidence="2 3">TH1</strain>
    </source>
</reference>
<keyword evidence="3" id="KW-1185">Reference proteome</keyword>
<evidence type="ECO:0000256" key="1">
    <source>
        <dbReference type="SAM" id="Phobius"/>
    </source>
</evidence>
<dbReference type="VEuPathDB" id="MicrosporidiaDB:EHP00_1297"/>
<dbReference type="EMBL" id="MNPJ01000015">
    <property type="protein sequence ID" value="OQS54944.1"/>
    <property type="molecule type" value="Genomic_DNA"/>
</dbReference>